<organism evidence="7 8">
    <name type="scientific">Blautia caecimuris</name>
    <dbReference type="NCBI Taxonomy" id="1796615"/>
    <lineage>
        <taxon>Bacteria</taxon>
        <taxon>Bacillati</taxon>
        <taxon>Bacillota</taxon>
        <taxon>Clostridia</taxon>
        <taxon>Lachnospirales</taxon>
        <taxon>Lachnospiraceae</taxon>
        <taxon>Blautia</taxon>
    </lineage>
</organism>
<dbReference type="InterPro" id="IPR041033">
    <property type="entry name" value="SpaA_PFL_dom_1"/>
</dbReference>
<feature type="domain" description="SpaA-like prealbumin fold" evidence="6">
    <location>
        <begin position="2902"/>
        <end position="3001"/>
    </location>
</feature>
<feature type="compositionally biased region" description="Acidic residues" evidence="4">
    <location>
        <begin position="84"/>
        <end position="122"/>
    </location>
</feature>
<proteinExistence type="inferred from homology"/>
<dbReference type="PANTHER" id="PTHR36108">
    <property type="entry name" value="COLOSSIN-B-RELATED"/>
    <property type="match status" value="1"/>
</dbReference>
<evidence type="ECO:0000313" key="7">
    <source>
        <dbReference type="EMBL" id="MET3750194.1"/>
    </source>
</evidence>
<feature type="domain" description="SpaA-like prealbumin fold" evidence="6">
    <location>
        <begin position="509"/>
        <end position="590"/>
    </location>
</feature>
<feature type="domain" description="SpaA-like prealbumin fold" evidence="6">
    <location>
        <begin position="3837"/>
        <end position="3898"/>
    </location>
</feature>
<feature type="domain" description="SpaA-like prealbumin fold" evidence="6">
    <location>
        <begin position="1907"/>
        <end position="1997"/>
    </location>
</feature>
<dbReference type="Gene3D" id="2.60.40.10">
    <property type="entry name" value="Immunoglobulins"/>
    <property type="match status" value="32"/>
</dbReference>
<feature type="domain" description="SpaA-like prealbumin fold" evidence="6">
    <location>
        <begin position="3573"/>
        <end position="3660"/>
    </location>
</feature>
<feature type="domain" description="SpaA-like prealbumin fold" evidence="6">
    <location>
        <begin position="1125"/>
        <end position="1192"/>
    </location>
</feature>
<keyword evidence="5" id="KW-0472">Membrane</keyword>
<sequence length="4112" mass="458240">MKKILEEKGSVFKKIISWVLVMAILFTSVDMSAFAVRADEQDSVVFSDDISDSEDVGSEIQQNDDFVSEEQTQDSSVTDPQISFEEEMLPPEDTSSENEVTEEGEEQLQTEITEEEQPFSDGEQEEVFSDGTESDTELAANAPGNPVQWSTMTYGGGRVYLSYRYKGVNHSNRNYPWIYGKDASTSELHVAYCIEPDVDDITKWYTLHNKPLTEHPTFKNDPAKAKRMLEYAYFGAEYPGHWSTNELQVEYFMAAQELIWEELGVSNISWHRQTSGGGAGASLNSVVDTRKAEIKRLIKEFNTKPVFENTTLYQDKSDPNKIYTIKLKSGSLSPWGLSKALPSGGVLEYGGFGSRFQFKLNPAMDIRSVRFDYAKAPSKYADMMYYLGSGQQTVIVSGTLPSLSVSCTANVVTVSRVKIKKTDDTGAPVSGVTFKYGTSKTNLNQVTKPTDEKGETEIRLENSGVNTIYVQEHEVPPHLIKSDEIKTVTFTTGGTGTVTFVNDRVRYPVTLEKVEAGTGQPLSGAKFKYWDKEKPETTYTAVTDGEGRFTSTVTFAPGTTVVMEEVSAPEGHLVPESPDNRQELVISTDQSKNIFRFENSVKSARLMIEKYNERTGDPILDGVGCTFKVGTDLSDPSDCETLTIGSDGTATSSHTYKHNTLVYYQEISAPEGFELDDTVRSIVIDASKSTVTEAALNKVRVPNKELTLHLKIRKKGSDGLPLQGVRFRLEQRKGDTWYTIESNLVTDRNGTVEIPGTYKKEVIVRGELRLVEEETIPGYKLLDKPIVIDEKYIQTESSEIVIEITNKKLDTRFQVYKYGTDTKKPLAGAVFEITDEDGDLLQTLTTNSKGIAETTELLADVTYYIEEIEAPKGYQKIEGRHPFVISTENGAESSGEYLLKREVPNEPYRGRIKVKKVNQDGLPLSGIEFTIYKGALAVEKLTTDEKGEATSDWLTADSAYRIKETYTPPQFEKTELLDYTFDFLNVESQVVGENWKVDVTKNNAGNEITAYFEVTNKELLGRVTIKKVDADEPDLAVQGATFELYNRYDKKTLLASGVTDETGTVVFKNLPIVNPSVNAQQGHYYLEETTPGENHVLPENTGKYFSLTTDQLNYEVMFKNPPVKGSVEILKVDKDNPDKKLEGAEFAIYRADDLNTVLKTEVTGKDGIARFEDLRYGNYVIRETKVPDGYLNDVENGGNDLYDPSIKGYPVAIEKHEQIIPLTIANPAQKVQVEISKCNSENKKPLPYVRFNIMSGDDELIESIVTDSNGKAVSRAIPLDRLGANPYVVEAAQIPGYEPNNTHYPIKIEAGSTQAIQIVKIDVENIPQKTEFKLRKVGDDGEPVEAEFSIAVEGISPVAGKFEKTYFVKTDKETGLYDFQDLISQIAVDAPKQTRMSLQVYETETDPQYQVVEGRIAFLWLIKDSADNYTIDVMMIGQTGNKDQVTYDENTLTITVVNKKIPIRLTLIKHDTDNPDKYLAGAVFRITPLEDGHTPSEDPIEVTTTDSPDGVEIELPYARYYQVQELQAPPGYYTTGGITTYEISRFDEITENGIVIRRELTHTVSNARLPEMKLRKVGENGEPLDAEFIITDEGTERSVTVKTQAKNGGYADVDITALNEFWTVYLDKNRFKIEEISVDNPDYEILKEPVYLAYSIDYGILTFQEPQAGINPDGVTITVEEAPSAATIKIPNKLRKIDISLNLIKEDAEHPGTYLPGAVFEITPDGYDPIRVTTTDSPDGVRVENLPRADSYSVQEIQAPEGYILDPTIYTYTLEEFENEYGSDGKTITAKRLSVNCDNKSVMGNLRIRKMDQENGELLSGAEFEIRKGVPPQSYEDAGSDQYEKVGIITIGMDGTGEYNNIPYGKYFLREIKAPEGYQISKELIPFAVEKNQQMIELDIPNRKLEGELTIVKVDSEDNQKPLAGAVFTIHREDTDQQVGDELITNLDGKIGPISLPYGKYYIKEVRFPAGYGSATGKTYPFELNQINPVYVETIENTKANYGLRIYKRDSETRDLLAGAVFGVFEKGKSPQNADPIVTFKSNASGIATVLLSNPGDYDIYELTPPPGYEMLTEKIPVHVDDTMPTVELTIENSRQKLAIEIKKQEEGSKKPLAGAVFEIRNEKTGALIATTDPTNENGEVTVEVPAGNQTYTVTEIKAPEGYILDSTPHKVTVTKEDDGNGNIIYEAEPLVIDNRLIKGNIKLVKVDETDRTIPLAGAVFEVRNESGERVDELTTNSQGEAMSKELTYGKYTLVETQAPDGYELSEQTYKAELSEAEPLVTVTATNARKKGGFVIKKVDAQKPETILPGAEFTIFKSSEDAQNQQNAIEKQKTGADGLARFEQLDYGTYYIRETKAPEGYQLNNRIMAVTVDKDWKEAEPLVAEDYPQPQEGYFRVVKTDKATGSTLAGAEFTVTGPDGYSKVYKTDKSGAFQTDALKPGMYTVTETKAPDGYYISDQPSKTVEVKAGAGTLVEMQEAVFENEQILMPIRIKKTDGDKKDPKPLVGAEFKVYRLEGTDGQSKTEVDTLVTDMHGEAVSRLLPAGSYEVVETQPPKGYELAENPSQKVTINKDSTEETLTFTFVNEILKGTLKIRKVDSETKKVLPGAVFEAYSTEFGVYYRATSADDGYAVFENLPYGIYRIREVEAPEGYELNSDFEKYVEIGKDSPEGGAEITLEVPNTPLMGEIQLTKKDAETGEILEGAVYGIYTRLLENGDIDPTSHMDGYDMVTKAPHVTSKKLSYGTYYVKEITPPDGYKVNDKVYTVTFKENIPLVAIEAEDEAYKGSISVVKKDSATDQPLEGVIFAIFTAEEYEKYQKYQEEGSGDIEELSPIYLTTDETGQASTGNILELGQEYVMVEYAPPAGYDPPVNEDGSEKVWRFTPTKDKMIFEYEIENTKQREIIIHKTDENGNPVNGVVFGLFSYGTDGKPETDDDKEIAQFATAIDGSGIARYETDDLPNGWYYVKELSCGSAGYEMSKEIVPIEITDDKREYEFDFINYKPRAEIAIQKRDEFGRPLAGARFGLYQFTPDWQEKTDFEEDLIQEFEMDENGYGKIENLLCDLYVIREIEAPQGYRLMEPILVDLLDVEDDIDETKPPKPSEDNVKMTDSGSGISTDWQEEDSPVHITKGEKNGRTYYYYLHNLYNEPLTGWIEIHKEAVSEDGSQIEKIDLSNARFQIIEESGKVVDTVITDQFGRAKSRELPLGTYTIREIQAPDGTQLNGQEGTVVIDGTGVNDIYTYTHKNKIVMGQIKIKKADPAGKALAGAQFAIYAESGSDGEPVDSITTGEDGTATSKLLPYGWYIVRETKAPEGYELDTNLRLRCRISENEQIVEFTVMNYPGNEPGIYIVKYDKDNPNKYLEGAQFDLYKDSALTEKIGGPYVTEENGQVKITDTDALNKGETYYLKETRAPEGYQLDETAHSFVWGEITTIALYIPNEKEKGYIRFEKTGEMLSEIKDDLSYPNLKELVWEQQQLSGAQIGIYATEEIELDGKTYQPGDLIVRLESGETSPGLPLGTYEYQELSAPPSYILDTQRHKVEVTETTTQIEPAFVSLENQHASVNLQLYKKFSDENTSEKLKQVKFGVYTVGTITSGKVQIEPDTLVGVFGVDENGFANPELKLPQGSYYVRELETADGYLLDETRYPFKVVYDNGNEKIIISSKENPIVNEPVYGVIRLEKKGELFTQVEVSIEENKYQVNRPVFTQGELNGAKVEIRAKETVTIGDSTYQPGEVIDTLISGEKPESRKLPFGTYTVVEVEAPDGYVLDSTPRDVTIRAPEEGSHVHTVELVSLTNAKKKVDLNLYKSFFGLEIEEAEELYQKVLFGVYAAEDIPGAADGVSLKKDTLVELIRIEADGSGSMEKTLLPAGNYYVKELETADGYQVDDTHYPFSVSFGKDVSDTENSDTGSDTITVEVEGIDAEHPLINLPEGAEVPFAFRKIGEDGQPLAGAVFRLYTCKEEHEHSQEAGTDGSCWEEVHGLSPKTSGADGIVDFGILPNGTYQLKETEAPEGYVLPAGQWRFTVNSEAEPGEHIIFTPTGGAQPPAFQKAEEDAVYQYQVMNRKARQMPFTGGTGMLDYAAGGGVLLALAELVNRRRKKKNKGKRAEMQEE</sequence>
<keyword evidence="5" id="KW-1133">Transmembrane helix</keyword>
<feature type="domain" description="SpaA-like prealbumin fold" evidence="6">
    <location>
        <begin position="3006"/>
        <end position="3083"/>
    </location>
</feature>
<feature type="domain" description="SpaA-like prealbumin fold" evidence="6">
    <location>
        <begin position="2200"/>
        <end position="2288"/>
    </location>
</feature>
<feature type="domain" description="SpaA-like prealbumin fold" evidence="6">
    <location>
        <begin position="2686"/>
        <end position="2781"/>
    </location>
</feature>
<feature type="domain" description="SpaA-like prealbumin fold" evidence="6">
    <location>
        <begin position="2395"/>
        <end position="2476"/>
    </location>
</feature>
<keyword evidence="8" id="KW-1185">Reference proteome</keyword>
<dbReference type="Proteomes" id="UP001549106">
    <property type="component" value="Unassembled WGS sequence"/>
</dbReference>
<comment type="similarity">
    <text evidence="1">Belongs to the serine-aspartate repeat-containing protein (SDr) family.</text>
</comment>
<feature type="domain" description="SpaA-like prealbumin fold" evidence="6">
    <location>
        <begin position="710"/>
        <end position="807"/>
    </location>
</feature>
<feature type="domain" description="SpaA-like prealbumin fold" evidence="6">
    <location>
        <begin position="1021"/>
        <end position="1120"/>
    </location>
</feature>
<evidence type="ECO:0000256" key="4">
    <source>
        <dbReference type="SAM" id="MobiDB-lite"/>
    </source>
</evidence>
<feature type="domain" description="SpaA-like prealbumin fold" evidence="6">
    <location>
        <begin position="1804"/>
        <end position="1903"/>
    </location>
</feature>
<dbReference type="InterPro" id="IPR013783">
    <property type="entry name" value="Ig-like_fold"/>
</dbReference>
<evidence type="ECO:0000256" key="3">
    <source>
        <dbReference type="ARBA" id="ARBA00022729"/>
    </source>
</evidence>
<gene>
    <name evidence="7" type="ORF">ABID24_001438</name>
</gene>
<evidence type="ECO:0000313" key="8">
    <source>
        <dbReference type="Proteomes" id="UP001549106"/>
    </source>
</evidence>
<comment type="caution">
    <text evidence="7">The sequence shown here is derived from an EMBL/GenBank/DDBJ whole genome shotgun (WGS) entry which is preliminary data.</text>
</comment>
<dbReference type="RefSeq" id="WP_257464421.1">
    <property type="nucleotide sequence ID" value="NZ_JANJZT010000008.1"/>
</dbReference>
<feature type="domain" description="SpaA-like prealbumin fold" evidence="6">
    <location>
        <begin position="813"/>
        <end position="889"/>
    </location>
</feature>
<keyword evidence="3" id="KW-0732">Signal</keyword>
<feature type="compositionally biased region" description="Polar residues" evidence="4">
    <location>
        <begin position="3108"/>
        <end position="3118"/>
    </location>
</feature>
<feature type="domain" description="SpaA-like prealbumin fold" evidence="6">
    <location>
        <begin position="2490"/>
        <end position="2580"/>
    </location>
</feature>
<feature type="domain" description="SpaA-like prealbumin fold" evidence="6">
    <location>
        <begin position="2590"/>
        <end position="2668"/>
    </location>
</feature>
<protein>
    <submittedName>
        <fullName evidence="7">Surface anchored protein</fullName>
    </submittedName>
</protein>
<feature type="domain" description="SpaA-like prealbumin fold" evidence="6">
    <location>
        <begin position="3350"/>
        <end position="3435"/>
    </location>
</feature>
<feature type="region of interest" description="Disordered" evidence="4">
    <location>
        <begin position="3093"/>
        <end position="3128"/>
    </location>
</feature>
<feature type="domain" description="SpaA-like prealbumin fold" evidence="6">
    <location>
        <begin position="3251"/>
        <end position="3340"/>
    </location>
</feature>
<feature type="domain" description="SpaA-like prealbumin fold" evidence="6">
    <location>
        <begin position="910"/>
        <end position="975"/>
    </location>
</feature>
<feature type="region of interest" description="Disordered" evidence="4">
    <location>
        <begin position="64"/>
        <end position="122"/>
    </location>
</feature>
<dbReference type="PANTHER" id="PTHR36108:SF13">
    <property type="entry name" value="COLOSSIN-B-RELATED"/>
    <property type="match status" value="1"/>
</dbReference>
<feature type="domain" description="SpaA-like prealbumin fold" evidence="6">
    <location>
        <begin position="2004"/>
        <end position="2094"/>
    </location>
</feature>
<dbReference type="Pfam" id="PF17802">
    <property type="entry name" value="SpaA"/>
    <property type="match status" value="30"/>
</dbReference>
<evidence type="ECO:0000256" key="5">
    <source>
        <dbReference type="SAM" id="Phobius"/>
    </source>
</evidence>
<feature type="domain" description="SpaA-like prealbumin fold" evidence="6">
    <location>
        <begin position="2100"/>
        <end position="2178"/>
    </location>
</feature>
<dbReference type="SUPFAM" id="SSF49478">
    <property type="entry name" value="Cna protein B-type domain"/>
    <property type="match status" value="7"/>
</dbReference>
<feature type="domain" description="SpaA-like prealbumin fold" evidence="6">
    <location>
        <begin position="2786"/>
        <end position="2898"/>
    </location>
</feature>
<feature type="domain" description="SpaA-like prealbumin fold" evidence="6">
    <location>
        <begin position="1700"/>
        <end position="1776"/>
    </location>
</feature>
<feature type="domain" description="SpaA-like prealbumin fold" evidence="6">
    <location>
        <begin position="3474"/>
        <end position="3548"/>
    </location>
</feature>
<name>A0ABV2M191_9FIRM</name>
<feature type="domain" description="SpaA-like prealbumin fold" evidence="6">
    <location>
        <begin position="416"/>
        <end position="503"/>
    </location>
</feature>
<feature type="domain" description="SpaA-like prealbumin fold" evidence="6">
    <location>
        <begin position="3938"/>
        <end position="4028"/>
    </location>
</feature>
<dbReference type="EMBL" id="JBEPMJ010000008">
    <property type="protein sequence ID" value="MET3750194.1"/>
    <property type="molecule type" value="Genomic_DNA"/>
</dbReference>
<feature type="domain" description="SpaA-like prealbumin fold" evidence="6">
    <location>
        <begin position="3707"/>
        <end position="3780"/>
    </location>
</feature>
<feature type="domain" description="SpaA-like prealbumin fold" evidence="6">
    <location>
        <begin position="3172"/>
        <end position="3237"/>
    </location>
</feature>
<evidence type="ECO:0000256" key="2">
    <source>
        <dbReference type="ARBA" id="ARBA00022525"/>
    </source>
</evidence>
<feature type="domain" description="SpaA-like prealbumin fold" evidence="6">
    <location>
        <begin position="1232"/>
        <end position="1319"/>
    </location>
</feature>
<feature type="domain" description="SpaA-like prealbumin fold" evidence="6">
    <location>
        <begin position="2294"/>
        <end position="2375"/>
    </location>
</feature>
<keyword evidence="5" id="KW-0812">Transmembrane</keyword>
<keyword evidence="2" id="KW-0964">Secreted</keyword>
<feature type="transmembrane region" description="Helical" evidence="5">
    <location>
        <begin position="4077"/>
        <end position="4095"/>
    </location>
</feature>
<accession>A0ABV2M191</accession>
<evidence type="ECO:0000259" key="6">
    <source>
        <dbReference type="Pfam" id="PF17802"/>
    </source>
</evidence>
<feature type="compositionally biased region" description="Basic and acidic residues" evidence="4">
    <location>
        <begin position="3095"/>
        <end position="3107"/>
    </location>
</feature>
<evidence type="ECO:0000256" key="1">
    <source>
        <dbReference type="ARBA" id="ARBA00007257"/>
    </source>
</evidence>
<reference evidence="7 8" key="1">
    <citation type="submission" date="2024-06" db="EMBL/GenBank/DDBJ databases">
        <title>Genomic Encyclopedia of Type Strains, Phase IV (KMG-IV): sequencing the most valuable type-strain genomes for metagenomic binning, comparative biology and taxonomic classification.</title>
        <authorList>
            <person name="Goeker M."/>
        </authorList>
    </citation>
    <scope>NUCLEOTIDE SEQUENCE [LARGE SCALE GENOMIC DNA]</scope>
    <source>
        <strain evidence="7 8">DSM 29492</strain>
    </source>
</reference>